<evidence type="ECO:0000313" key="2">
    <source>
        <dbReference type="EMBL" id="OZC06366.1"/>
    </source>
</evidence>
<feature type="compositionally biased region" description="Basic and acidic residues" evidence="1">
    <location>
        <begin position="16"/>
        <end position="30"/>
    </location>
</feature>
<evidence type="ECO:0000256" key="1">
    <source>
        <dbReference type="SAM" id="MobiDB-lite"/>
    </source>
</evidence>
<accession>A0A238BNB7</accession>
<sequence length="268" mass="30983">MPTMKRTNDSFSGKSETSKKSGTDSFEHSTTEMTQSSTLLEPSNDEVYEFDVDLLYSWEQSSGTISYEAWSSNLEEAFHIDKDGKMLPDYNDNICRAKINQRLLRHSMPAYKTLTARSLAMLNEAKRRERIQGHLFQRIVIPCKQDASMERYEFISKICDDAISEYMAANNRDNKLLKINLECGGNLPPRIKINGIRAERSVKYENDRKDYPDVSQEEQQVYKMNHSFQHLSTCSPALPYPSANTFSRCSIENYVKLLKGRRKTQEQQ</sequence>
<dbReference type="EMBL" id="KZ270127">
    <property type="protein sequence ID" value="OZC06366.1"/>
    <property type="molecule type" value="Genomic_DNA"/>
</dbReference>
<organism evidence="2 3">
    <name type="scientific">Onchocerca flexuosa</name>
    <dbReference type="NCBI Taxonomy" id="387005"/>
    <lineage>
        <taxon>Eukaryota</taxon>
        <taxon>Metazoa</taxon>
        <taxon>Ecdysozoa</taxon>
        <taxon>Nematoda</taxon>
        <taxon>Chromadorea</taxon>
        <taxon>Rhabditida</taxon>
        <taxon>Spirurina</taxon>
        <taxon>Spiruromorpha</taxon>
        <taxon>Filarioidea</taxon>
        <taxon>Onchocercidae</taxon>
        <taxon>Onchocerca</taxon>
    </lineage>
</organism>
<gene>
    <name evidence="2" type="ORF">X798_06642</name>
</gene>
<keyword evidence="3" id="KW-1185">Reference proteome</keyword>
<proteinExistence type="predicted"/>
<dbReference type="AlphaFoldDB" id="A0A238BNB7"/>
<reference evidence="2 3" key="1">
    <citation type="submission" date="2015-12" db="EMBL/GenBank/DDBJ databases">
        <title>Draft genome of the nematode, Onchocerca flexuosa.</title>
        <authorList>
            <person name="Mitreva M."/>
        </authorList>
    </citation>
    <scope>NUCLEOTIDE SEQUENCE [LARGE SCALE GENOMIC DNA]</scope>
    <source>
        <strain evidence="2">Red Deer</strain>
    </source>
</reference>
<protein>
    <submittedName>
        <fullName evidence="2">Uncharacterized protein</fullName>
    </submittedName>
</protein>
<feature type="compositionally biased region" description="Polar residues" evidence="1">
    <location>
        <begin position="31"/>
        <end position="40"/>
    </location>
</feature>
<feature type="region of interest" description="Disordered" evidence="1">
    <location>
        <begin position="1"/>
        <end position="40"/>
    </location>
</feature>
<dbReference type="OrthoDB" id="5848260at2759"/>
<name>A0A238BNB7_9BILA</name>
<dbReference type="Proteomes" id="UP000242913">
    <property type="component" value="Unassembled WGS sequence"/>
</dbReference>
<evidence type="ECO:0000313" key="3">
    <source>
        <dbReference type="Proteomes" id="UP000242913"/>
    </source>
</evidence>